<sequence length="126" mass="14002">MAPIWSKRPKNQEHRDATLSLGELMCAQYYRYLGNVRKGSMAQITLRYWAGARAATAVDRDEMVVEGPVPISVVASWAVAQHPALAKIMPVCRVLLGRETYLYEDAMPVIVEPGQRVEFLPPFAGG</sequence>
<dbReference type="AlphaFoldDB" id="A0A3G9J0Y7"/>
<name>A0A3G9J0Y7_9ACTN</name>
<organism evidence="1 2">
    <name type="scientific">Nocardioides baekrokdamisoli</name>
    <dbReference type="NCBI Taxonomy" id="1804624"/>
    <lineage>
        <taxon>Bacteria</taxon>
        <taxon>Bacillati</taxon>
        <taxon>Actinomycetota</taxon>
        <taxon>Actinomycetes</taxon>
        <taxon>Propionibacteriales</taxon>
        <taxon>Nocardioidaceae</taxon>
        <taxon>Nocardioides</taxon>
    </lineage>
</organism>
<proteinExistence type="predicted"/>
<protein>
    <recommendedName>
        <fullName evidence="3">Molybdopterin synthase sulfur carrier subunit</fullName>
    </recommendedName>
</protein>
<evidence type="ECO:0008006" key="3">
    <source>
        <dbReference type="Google" id="ProtNLM"/>
    </source>
</evidence>
<gene>
    <name evidence="1" type="ORF">Back2_14210</name>
</gene>
<dbReference type="Proteomes" id="UP000271573">
    <property type="component" value="Chromosome"/>
</dbReference>
<dbReference type="InterPro" id="IPR012675">
    <property type="entry name" value="Beta-grasp_dom_sf"/>
</dbReference>
<dbReference type="Gene3D" id="3.10.20.30">
    <property type="match status" value="1"/>
</dbReference>
<reference evidence="1 2" key="1">
    <citation type="submission" date="2018-11" db="EMBL/GenBank/DDBJ databases">
        <title>Complete genome sequence of Nocardioides baekrokdamisoli strain KCTC 39748.</title>
        <authorList>
            <person name="Kang S.W."/>
            <person name="Lee K.C."/>
            <person name="Kim K.K."/>
            <person name="Kim J.S."/>
            <person name="Kim D.S."/>
            <person name="Ko S.H."/>
            <person name="Yang S.H."/>
            <person name="Shin Y.K."/>
            <person name="Lee J.S."/>
        </authorList>
    </citation>
    <scope>NUCLEOTIDE SEQUENCE [LARGE SCALE GENOMIC DNA]</scope>
    <source>
        <strain evidence="1 2">KCTC 39748</strain>
    </source>
</reference>
<dbReference type="InterPro" id="IPR016155">
    <property type="entry name" value="Mopterin_synth/thiamin_S_b"/>
</dbReference>
<dbReference type="EMBL" id="AP019307">
    <property type="protein sequence ID" value="BBH17134.1"/>
    <property type="molecule type" value="Genomic_DNA"/>
</dbReference>
<dbReference type="KEGG" id="nbe:Back2_14210"/>
<evidence type="ECO:0000313" key="2">
    <source>
        <dbReference type="Proteomes" id="UP000271573"/>
    </source>
</evidence>
<evidence type="ECO:0000313" key="1">
    <source>
        <dbReference type="EMBL" id="BBH17134.1"/>
    </source>
</evidence>
<dbReference type="CDD" id="cd17040">
    <property type="entry name" value="Ubl_MoaD_like"/>
    <property type="match status" value="1"/>
</dbReference>
<accession>A0A3G9J0Y7</accession>
<dbReference type="SUPFAM" id="SSF54285">
    <property type="entry name" value="MoaD/ThiS"/>
    <property type="match status" value="1"/>
</dbReference>
<keyword evidence="2" id="KW-1185">Reference proteome</keyword>